<dbReference type="GO" id="GO:0031992">
    <property type="term" value="F:energy transducer activity"/>
    <property type="evidence" value="ECO:0007669"/>
    <property type="project" value="InterPro"/>
</dbReference>
<keyword evidence="4" id="KW-1003">Cell membrane</keyword>
<dbReference type="CDD" id="cd07341">
    <property type="entry name" value="M56_BlaR1_MecR1_like"/>
    <property type="match status" value="1"/>
</dbReference>
<evidence type="ECO:0000313" key="12">
    <source>
        <dbReference type="EMBL" id="QNF33110.1"/>
    </source>
</evidence>
<organism evidence="12 13">
    <name type="scientific">Adhaeribacter swui</name>
    <dbReference type="NCBI Taxonomy" id="2086471"/>
    <lineage>
        <taxon>Bacteria</taxon>
        <taxon>Pseudomonadati</taxon>
        <taxon>Bacteroidota</taxon>
        <taxon>Cytophagia</taxon>
        <taxon>Cytophagales</taxon>
        <taxon>Hymenobacteraceae</taxon>
        <taxon>Adhaeribacter</taxon>
    </lineage>
</organism>
<dbReference type="Proteomes" id="UP000515237">
    <property type="component" value="Chromosome"/>
</dbReference>
<dbReference type="GO" id="GO:0015891">
    <property type="term" value="P:siderophore transport"/>
    <property type="evidence" value="ECO:0007669"/>
    <property type="project" value="InterPro"/>
</dbReference>
<evidence type="ECO:0000256" key="1">
    <source>
        <dbReference type="ARBA" id="ARBA00004383"/>
    </source>
</evidence>
<dbReference type="SUPFAM" id="SSF74653">
    <property type="entry name" value="TolA/TonB C-terminal domain"/>
    <property type="match status" value="2"/>
</dbReference>
<evidence type="ECO:0000256" key="7">
    <source>
        <dbReference type="ARBA" id="ARBA00022927"/>
    </source>
</evidence>
<keyword evidence="3" id="KW-0813">Transport</keyword>
<feature type="domain" description="TonB C-terminal" evidence="11">
    <location>
        <begin position="327"/>
        <end position="423"/>
    </location>
</feature>
<dbReference type="Pfam" id="PF05569">
    <property type="entry name" value="Peptidase_M56"/>
    <property type="match status" value="1"/>
</dbReference>
<reference evidence="12 13" key="1">
    <citation type="journal article" date="2018" name="Int. J. Syst. Evol. Microbiol.">
        <title>Adhaeribacter swui sp. nov., isolated from wet mud.</title>
        <authorList>
            <person name="Kim D.U."/>
            <person name="Kim K.W."/>
            <person name="Kang M.S."/>
            <person name="Kim J.Y."/>
            <person name="Jang J.H."/>
            <person name="Kim M.K."/>
        </authorList>
    </citation>
    <scope>NUCLEOTIDE SEQUENCE [LARGE SCALE GENOMIC DNA]</scope>
    <source>
        <strain evidence="12 13">KCTC 52873</strain>
    </source>
</reference>
<evidence type="ECO:0000256" key="6">
    <source>
        <dbReference type="ARBA" id="ARBA00022692"/>
    </source>
</evidence>
<sequence>MNKVLFYLLESSACLLVFYLLYTLLLKRENCFQYNRFYLLLTPLLSLSIPLVELPFLQQPEPITIFVAEQLAPVTITVQRAGASAAYWLTWHTGLLFLYGIGLTFFLFRLLRQLYQLHRFTQKTLTSRFYWQNIRVHKTEGVQSTFSFWNCIYLDNSQTLSAVETERVLLHEAVHVRQKHSLDILYLEFLKIIFWFNPLLYLYQQALTHTHEFIADAAVLRTTTPETYARLLARQMLHRLEFSFGNYFNKSLTLKRMNMLQQNYRRPSKLKQLAALPTFGVLVFMLACAEPETPISQSPVTSSESSTLKADNDEVFTFVEQNPLFPGGLEKMFQFLGKNIKYPKAAIDANLEGNVIAEFVVTKEGKITDLKIVKSLSPETDAEAKRVIALMPDWEPGKQDSKPLNVKYTLPIKFALDDDASSEKARGFIQYQDKTNKTIFTQVEELPQFPGGMEKMYTFLGKNIKYPTAAQKASVEGMVIVQFIVTDQGAIQDLQILQGLTDETNAEALRVVKSMPTWQPGKQNGKPVNVQYTLPLRFSLGATELKKGPQPQKTGFFWNNSRIHWRMSLHNNC</sequence>
<dbReference type="RefSeq" id="WP_185273962.1">
    <property type="nucleotide sequence ID" value="NZ_CP055156.1"/>
</dbReference>
<dbReference type="Gene3D" id="3.30.1150.10">
    <property type="match status" value="2"/>
</dbReference>
<dbReference type="NCBIfam" id="TIGR01352">
    <property type="entry name" value="tonB_Cterm"/>
    <property type="match status" value="2"/>
</dbReference>
<dbReference type="InterPro" id="IPR006260">
    <property type="entry name" value="TonB/TolA_C"/>
</dbReference>
<dbReference type="PROSITE" id="PS52015">
    <property type="entry name" value="TONB_CTD"/>
    <property type="match status" value="2"/>
</dbReference>
<evidence type="ECO:0000256" key="8">
    <source>
        <dbReference type="ARBA" id="ARBA00022989"/>
    </source>
</evidence>
<keyword evidence="13" id="KW-1185">Reference proteome</keyword>
<dbReference type="InterPro" id="IPR008756">
    <property type="entry name" value="Peptidase_M56"/>
</dbReference>
<evidence type="ECO:0000256" key="3">
    <source>
        <dbReference type="ARBA" id="ARBA00022448"/>
    </source>
</evidence>
<proteinExistence type="inferred from homology"/>
<keyword evidence="6 10" id="KW-0812">Transmembrane</keyword>
<dbReference type="InterPro" id="IPR051045">
    <property type="entry name" value="TonB-dependent_transducer"/>
</dbReference>
<comment type="similarity">
    <text evidence="2">Belongs to the TonB family.</text>
</comment>
<dbReference type="Pfam" id="PF03544">
    <property type="entry name" value="TonB_C"/>
    <property type="match status" value="2"/>
</dbReference>
<dbReference type="AlphaFoldDB" id="A0A7G7G7H6"/>
<name>A0A7G7G7H6_9BACT</name>
<keyword evidence="5" id="KW-0997">Cell inner membrane</keyword>
<gene>
    <name evidence="12" type="ORF">HUW51_10355</name>
</gene>
<evidence type="ECO:0000256" key="2">
    <source>
        <dbReference type="ARBA" id="ARBA00006555"/>
    </source>
</evidence>
<evidence type="ECO:0000256" key="4">
    <source>
        <dbReference type="ARBA" id="ARBA00022475"/>
    </source>
</evidence>
<dbReference type="GO" id="GO:0015031">
    <property type="term" value="P:protein transport"/>
    <property type="evidence" value="ECO:0007669"/>
    <property type="project" value="UniProtKB-KW"/>
</dbReference>
<dbReference type="PRINTS" id="PR01374">
    <property type="entry name" value="TONBPROTEIN"/>
</dbReference>
<protein>
    <submittedName>
        <fullName evidence="12">M56 family metallopeptidase</fullName>
    </submittedName>
</protein>
<feature type="domain" description="TonB C-terminal" evidence="11">
    <location>
        <begin position="451"/>
        <end position="547"/>
    </location>
</feature>
<evidence type="ECO:0000256" key="9">
    <source>
        <dbReference type="ARBA" id="ARBA00023136"/>
    </source>
</evidence>
<evidence type="ECO:0000259" key="11">
    <source>
        <dbReference type="PROSITE" id="PS52015"/>
    </source>
</evidence>
<dbReference type="EMBL" id="CP055156">
    <property type="protein sequence ID" value="QNF33110.1"/>
    <property type="molecule type" value="Genomic_DNA"/>
</dbReference>
<dbReference type="GO" id="GO:0098797">
    <property type="term" value="C:plasma membrane protein complex"/>
    <property type="evidence" value="ECO:0007669"/>
    <property type="project" value="TreeGrafter"/>
</dbReference>
<dbReference type="GO" id="GO:0055085">
    <property type="term" value="P:transmembrane transport"/>
    <property type="evidence" value="ECO:0007669"/>
    <property type="project" value="InterPro"/>
</dbReference>
<accession>A0A7G7G7H6</accession>
<keyword evidence="7" id="KW-0653">Protein transport</keyword>
<dbReference type="KEGG" id="aswu:HUW51_10355"/>
<comment type="subcellular location">
    <subcellularLocation>
        <location evidence="1">Cell inner membrane</location>
        <topology evidence="1">Single-pass membrane protein</topology>
        <orientation evidence="1">Periplasmic side</orientation>
    </subcellularLocation>
</comment>
<evidence type="ECO:0000313" key="13">
    <source>
        <dbReference type="Proteomes" id="UP000515237"/>
    </source>
</evidence>
<evidence type="ECO:0000256" key="5">
    <source>
        <dbReference type="ARBA" id="ARBA00022519"/>
    </source>
</evidence>
<feature type="transmembrane region" description="Helical" evidence="10">
    <location>
        <begin position="89"/>
        <end position="111"/>
    </location>
</feature>
<dbReference type="InterPro" id="IPR003538">
    <property type="entry name" value="TonB"/>
</dbReference>
<dbReference type="PANTHER" id="PTHR33446:SF2">
    <property type="entry name" value="PROTEIN TONB"/>
    <property type="match status" value="1"/>
</dbReference>
<dbReference type="GO" id="GO:0030288">
    <property type="term" value="C:outer membrane-bounded periplasmic space"/>
    <property type="evidence" value="ECO:0007669"/>
    <property type="project" value="InterPro"/>
</dbReference>
<feature type="transmembrane region" description="Helical" evidence="10">
    <location>
        <begin position="6"/>
        <end position="25"/>
    </location>
</feature>
<keyword evidence="8 10" id="KW-1133">Transmembrane helix</keyword>
<dbReference type="PANTHER" id="PTHR33446">
    <property type="entry name" value="PROTEIN TONB-RELATED"/>
    <property type="match status" value="1"/>
</dbReference>
<evidence type="ECO:0000256" key="10">
    <source>
        <dbReference type="SAM" id="Phobius"/>
    </source>
</evidence>
<keyword evidence="9 10" id="KW-0472">Membrane</keyword>
<dbReference type="InterPro" id="IPR037682">
    <property type="entry name" value="TonB_C"/>
</dbReference>